<proteinExistence type="predicted"/>
<evidence type="ECO:0000313" key="2">
    <source>
        <dbReference type="EMBL" id="MDJ1173235.1"/>
    </source>
</evidence>
<keyword evidence="3" id="KW-1185">Reference proteome</keyword>
<sequence length="772" mass="90194">MYFQLTPPSISKIRAKFIIEKLRNFPQSLGSINIFATGRTHSGKTTLGNRLLGIDYFLSTGRQDCTKEINLIEFPIGLKYFDLPGVCSDDFLENYNRVAFGMSQIEDFPWVDEVTLAKFKENQAPSEQKLSISDYDNLGFQPDLVYYLIAPDKQFARGDKKYLKDLLRRNQNIIYVFNMFVNKQTGVSYSATEANITDATIQILKVHNSILGEERKPVIVGVNCWTGEGISELLHQSQLMLSGEKGSVFEDLIQYQREKTPDEYVKQVKEELIRLYAHTACQRAIGTDTCDQPLHEICYTLFDFLCSLPIQTEQVGDSISEKVNTIVQQVFANPIEQIATESLGDKVNYVIQASNYILNQSIESFNELIKTYISDIQEQAYEMSNTEMEQWSRDKENYSNQLSQKWDAILSVDQEISRLKDVITSQESQLEYLANDFSSYVEKHKKLSFEISSRRQRLNSRIERFNERMNRYNNNVDKINRSSARLTYDAEQSIKEEEKNLRREKESILNEDRCIDELIVKYEKHGKKVNQKKEEAEHKIAENNYSVENHDRKIEELRNKLKERNKFKKEAQDEINFWFELIKAFQGELSSFDDKVNTRIEEMNHHLREIRIRLSENYLEKFESVEDGINELQEVINTCIDEMGIFENQIFEFSQEINKIIFRLNINKMVTQVLQKTTEHYFDQAGEFEYRGSHYHYFRQHGIAISLALTTMTLVGLEEDYEVFYNTLLQKVERLGYFPDDPVESNILALLESNLDSLFDSSWEQAIRKAVS</sequence>
<dbReference type="EMBL" id="JAQOSO010000015">
    <property type="protein sequence ID" value="MDJ1173235.1"/>
    <property type="molecule type" value="Genomic_DNA"/>
</dbReference>
<evidence type="ECO:0008006" key="4">
    <source>
        <dbReference type="Google" id="ProtNLM"/>
    </source>
</evidence>
<comment type="caution">
    <text evidence="2">The sequence shown here is derived from an EMBL/GenBank/DDBJ whole genome shotgun (WGS) entry which is preliminary data.</text>
</comment>
<evidence type="ECO:0000313" key="3">
    <source>
        <dbReference type="Proteomes" id="UP001235849"/>
    </source>
</evidence>
<accession>A0ABT7B241</accession>
<dbReference type="RefSeq" id="WP_283765604.1">
    <property type="nucleotide sequence ID" value="NZ_JAQOSO010000015.1"/>
</dbReference>
<keyword evidence="1" id="KW-0175">Coiled coil</keyword>
<evidence type="ECO:0000256" key="1">
    <source>
        <dbReference type="SAM" id="Coils"/>
    </source>
</evidence>
<dbReference type="CDD" id="cd00882">
    <property type="entry name" value="Ras_like_GTPase"/>
    <property type="match status" value="1"/>
</dbReference>
<protein>
    <recommendedName>
        <fullName evidence="4">G domain-containing protein</fullName>
    </recommendedName>
</protein>
<gene>
    <name evidence="2" type="ORF">PMG25_03935</name>
</gene>
<dbReference type="Proteomes" id="UP001235849">
    <property type="component" value="Unassembled WGS sequence"/>
</dbReference>
<feature type="coiled-coil region" evidence="1">
    <location>
        <begin position="455"/>
        <end position="574"/>
    </location>
</feature>
<organism evidence="2 3">
    <name type="scientific">Roseofilum capinflatum BLCC-M114</name>
    <dbReference type="NCBI Taxonomy" id="3022440"/>
    <lineage>
        <taxon>Bacteria</taxon>
        <taxon>Bacillati</taxon>
        <taxon>Cyanobacteriota</taxon>
        <taxon>Cyanophyceae</taxon>
        <taxon>Desertifilales</taxon>
        <taxon>Desertifilaceae</taxon>
        <taxon>Roseofilum</taxon>
        <taxon>Roseofilum capinflatum</taxon>
    </lineage>
</organism>
<name>A0ABT7B241_9CYAN</name>
<dbReference type="SUPFAM" id="SSF52540">
    <property type="entry name" value="P-loop containing nucleoside triphosphate hydrolases"/>
    <property type="match status" value="1"/>
</dbReference>
<dbReference type="InterPro" id="IPR027417">
    <property type="entry name" value="P-loop_NTPase"/>
</dbReference>
<reference evidence="2 3" key="1">
    <citation type="submission" date="2023-01" db="EMBL/GenBank/DDBJ databases">
        <title>Novel diversity within Roseofilum (Cyanobacteria; Desertifilaceae) from marine benthic mats with descriptions of four novel species.</title>
        <authorList>
            <person name="Wang Y."/>
            <person name="Berthold D.E."/>
            <person name="Hu J."/>
            <person name="Lefler F.W."/>
            <person name="Laughinghouse H.D. IV."/>
        </authorList>
    </citation>
    <scope>NUCLEOTIDE SEQUENCE [LARGE SCALE GENOMIC DNA]</scope>
    <source>
        <strain evidence="2 3">BLCC-M114</strain>
    </source>
</reference>
<dbReference type="Gene3D" id="3.40.50.300">
    <property type="entry name" value="P-loop containing nucleotide triphosphate hydrolases"/>
    <property type="match status" value="1"/>
</dbReference>